<evidence type="ECO:0000313" key="1">
    <source>
        <dbReference type="EMBL" id="PKI71205.1"/>
    </source>
</evidence>
<accession>A0A2I0KRU4</accession>
<reference evidence="1 2" key="1">
    <citation type="submission" date="2017-11" db="EMBL/GenBank/DDBJ databases">
        <title>De-novo sequencing of pomegranate (Punica granatum L.) genome.</title>
        <authorList>
            <person name="Akparov Z."/>
            <person name="Amiraslanov A."/>
            <person name="Hajiyeva S."/>
            <person name="Abbasov M."/>
            <person name="Kaur K."/>
            <person name="Hamwieh A."/>
            <person name="Solovyev V."/>
            <person name="Salamov A."/>
            <person name="Braich B."/>
            <person name="Kosarev P."/>
            <person name="Mahmoud A."/>
            <person name="Hajiyev E."/>
            <person name="Babayeva S."/>
            <person name="Izzatullayeva V."/>
            <person name="Mammadov A."/>
            <person name="Mammadov A."/>
            <person name="Sharifova S."/>
            <person name="Ojaghi J."/>
            <person name="Eynullazada K."/>
            <person name="Bayramov B."/>
            <person name="Abdulazimova A."/>
            <person name="Shahmuradov I."/>
        </authorList>
    </citation>
    <scope>NUCLEOTIDE SEQUENCE [LARGE SCALE GENOMIC DNA]</scope>
    <source>
        <strain evidence="2">cv. AG2017</strain>
        <tissue evidence="1">Leaf</tissue>
    </source>
</reference>
<dbReference type="Proteomes" id="UP000233551">
    <property type="component" value="Unassembled WGS sequence"/>
</dbReference>
<sequence length="157" mass="18209">MHKFDPEPACRARGVQCRPEIMLQKSRYNGYNVQGSRYKNSKARVECKFEPTFLDSRYKNSNAQGAVHMFDFGSSSRARGVEYKTEHLLRESRNGSSKIWRVKHKYDHMHRGVKDMKHNTVLHGSSSRGDGVDSKFKLTYKEMIHGSNRPRRVDSPC</sequence>
<proteinExistence type="predicted"/>
<dbReference type="AlphaFoldDB" id="A0A2I0KRU4"/>
<evidence type="ECO:0000313" key="2">
    <source>
        <dbReference type="Proteomes" id="UP000233551"/>
    </source>
</evidence>
<protein>
    <submittedName>
        <fullName evidence="1">Uncharacterized protein</fullName>
    </submittedName>
</protein>
<organism evidence="1 2">
    <name type="scientific">Punica granatum</name>
    <name type="common">Pomegranate</name>
    <dbReference type="NCBI Taxonomy" id="22663"/>
    <lineage>
        <taxon>Eukaryota</taxon>
        <taxon>Viridiplantae</taxon>
        <taxon>Streptophyta</taxon>
        <taxon>Embryophyta</taxon>
        <taxon>Tracheophyta</taxon>
        <taxon>Spermatophyta</taxon>
        <taxon>Magnoliopsida</taxon>
        <taxon>eudicotyledons</taxon>
        <taxon>Gunneridae</taxon>
        <taxon>Pentapetalae</taxon>
        <taxon>rosids</taxon>
        <taxon>malvids</taxon>
        <taxon>Myrtales</taxon>
        <taxon>Lythraceae</taxon>
        <taxon>Punica</taxon>
    </lineage>
</organism>
<dbReference type="EMBL" id="PGOL01000387">
    <property type="protein sequence ID" value="PKI71205.1"/>
    <property type="molecule type" value="Genomic_DNA"/>
</dbReference>
<gene>
    <name evidence="1" type="ORF">CRG98_008380</name>
</gene>
<name>A0A2I0KRU4_PUNGR</name>
<comment type="caution">
    <text evidence="1">The sequence shown here is derived from an EMBL/GenBank/DDBJ whole genome shotgun (WGS) entry which is preliminary data.</text>
</comment>
<keyword evidence="2" id="KW-1185">Reference proteome</keyword>